<gene>
    <name evidence="3" type="ORF">KP509_24G013300</name>
</gene>
<dbReference type="EMBL" id="CM035429">
    <property type="protein sequence ID" value="KAH7299460.1"/>
    <property type="molecule type" value="Genomic_DNA"/>
</dbReference>
<reference evidence="3" key="1">
    <citation type="submission" date="2021-08" db="EMBL/GenBank/DDBJ databases">
        <title>WGS assembly of Ceratopteris richardii.</title>
        <authorList>
            <person name="Marchant D.B."/>
            <person name="Chen G."/>
            <person name="Jenkins J."/>
            <person name="Shu S."/>
            <person name="Leebens-Mack J."/>
            <person name="Grimwood J."/>
            <person name="Schmutz J."/>
            <person name="Soltis P."/>
            <person name="Soltis D."/>
            <person name="Chen Z.-H."/>
        </authorList>
    </citation>
    <scope>NUCLEOTIDE SEQUENCE</scope>
    <source>
        <strain evidence="3">Whitten #5841</strain>
        <tissue evidence="3">Leaf</tissue>
    </source>
</reference>
<evidence type="ECO:0000313" key="3">
    <source>
        <dbReference type="EMBL" id="KAH7299460.1"/>
    </source>
</evidence>
<evidence type="ECO:0000256" key="1">
    <source>
        <dbReference type="SAM" id="MobiDB-lite"/>
    </source>
</evidence>
<feature type="compositionally biased region" description="Basic residues" evidence="1">
    <location>
        <begin position="145"/>
        <end position="159"/>
    </location>
</feature>
<protein>
    <submittedName>
        <fullName evidence="3">Uncharacterized protein</fullName>
    </submittedName>
</protein>
<evidence type="ECO:0000256" key="2">
    <source>
        <dbReference type="SAM" id="SignalP"/>
    </source>
</evidence>
<organism evidence="3 4">
    <name type="scientific">Ceratopteris richardii</name>
    <name type="common">Triangle waterfern</name>
    <dbReference type="NCBI Taxonomy" id="49495"/>
    <lineage>
        <taxon>Eukaryota</taxon>
        <taxon>Viridiplantae</taxon>
        <taxon>Streptophyta</taxon>
        <taxon>Embryophyta</taxon>
        <taxon>Tracheophyta</taxon>
        <taxon>Polypodiopsida</taxon>
        <taxon>Polypodiidae</taxon>
        <taxon>Polypodiales</taxon>
        <taxon>Pteridineae</taxon>
        <taxon>Pteridaceae</taxon>
        <taxon>Parkerioideae</taxon>
        <taxon>Ceratopteris</taxon>
    </lineage>
</organism>
<dbReference type="Proteomes" id="UP000825935">
    <property type="component" value="Chromosome 24"/>
</dbReference>
<evidence type="ECO:0000313" key="4">
    <source>
        <dbReference type="Proteomes" id="UP000825935"/>
    </source>
</evidence>
<feature type="region of interest" description="Disordered" evidence="1">
    <location>
        <begin position="145"/>
        <end position="165"/>
    </location>
</feature>
<feature type="chain" id="PRO_5035941526" evidence="2">
    <location>
        <begin position="24"/>
        <end position="165"/>
    </location>
</feature>
<proteinExistence type="predicted"/>
<accession>A0A8T2RTC9</accession>
<comment type="caution">
    <text evidence="3">The sequence shown here is derived from an EMBL/GenBank/DDBJ whole genome shotgun (WGS) entry which is preliminary data.</text>
</comment>
<dbReference type="AlphaFoldDB" id="A0A8T2RTC9"/>
<keyword evidence="2" id="KW-0732">Signal</keyword>
<keyword evidence="4" id="KW-1185">Reference proteome</keyword>
<sequence length="165" mass="19084">MAKGILSSTSALILGFLFHQVVGASNEEVFQLPLWHGKHGKFTFLHRLSAPSMAVTRAFSSSLHSPLHHYHNLNKHLVAPDHLHHYKHLPHSTHHHRVHNCPGHCQAVHHHQHPIRRQHQVSTHHRRQHSFHLSASNIRSEIYSRRSRNSRLGKTLRGRSKSEFI</sequence>
<name>A0A8T2RTC9_CERRI</name>
<feature type="signal peptide" evidence="2">
    <location>
        <begin position="1"/>
        <end position="23"/>
    </location>
</feature>